<dbReference type="Pfam" id="PF00557">
    <property type="entry name" value="Peptidase_M24"/>
    <property type="match status" value="1"/>
</dbReference>
<dbReference type="GO" id="GO:0004239">
    <property type="term" value="F:initiator methionyl aminopeptidase activity"/>
    <property type="evidence" value="ECO:0007669"/>
    <property type="project" value="UniProtKB-UniRule"/>
</dbReference>
<keyword evidence="10" id="KW-1185">Reference proteome</keyword>
<dbReference type="SUPFAM" id="SSF55920">
    <property type="entry name" value="Creatinase/aminopeptidase"/>
    <property type="match status" value="1"/>
</dbReference>
<evidence type="ECO:0000313" key="9">
    <source>
        <dbReference type="EMBL" id="KFF16147.1"/>
    </source>
</evidence>
<dbReference type="GO" id="GO:0006508">
    <property type="term" value="P:proteolysis"/>
    <property type="evidence" value="ECO:0007669"/>
    <property type="project" value="UniProtKB-KW"/>
</dbReference>
<comment type="catalytic activity">
    <reaction evidence="6 7">
        <text>Release of N-terminal amino acids, preferentially methionine, from peptides and arylamides.</text>
        <dbReference type="EC" id="3.4.11.18"/>
    </reaction>
</comment>
<proteinExistence type="inferred from homology"/>
<keyword evidence="3 6" id="KW-0645">Protease</keyword>
<dbReference type="PANTHER" id="PTHR43330">
    <property type="entry name" value="METHIONINE AMINOPEPTIDASE"/>
    <property type="match status" value="1"/>
</dbReference>
<dbReference type="RefSeq" id="WP_034687596.1">
    <property type="nucleotide sequence ID" value="NZ_CP023049.2"/>
</dbReference>
<dbReference type="GO" id="GO:0070006">
    <property type="term" value="F:metalloaminopeptidase activity"/>
    <property type="evidence" value="ECO:0007669"/>
    <property type="project" value="UniProtKB-UniRule"/>
</dbReference>
<feature type="binding site" evidence="6">
    <location>
        <position position="76"/>
    </location>
    <ligand>
        <name>substrate</name>
    </ligand>
</feature>
<dbReference type="InterPro" id="IPR001714">
    <property type="entry name" value="Pept_M24_MAP"/>
</dbReference>
<accession>A0A086AHI3</accession>
<keyword evidence="4 6" id="KW-0479">Metal-binding</keyword>
<gene>
    <name evidence="6" type="primary">map</name>
    <name evidence="9" type="ORF">IQ37_18070</name>
</gene>
<organism evidence="9 10">
    <name type="scientific">Chryseobacterium piperi</name>
    <dbReference type="NCBI Taxonomy" id="558152"/>
    <lineage>
        <taxon>Bacteria</taxon>
        <taxon>Pseudomonadati</taxon>
        <taxon>Bacteroidota</taxon>
        <taxon>Flavobacteriia</taxon>
        <taxon>Flavobacteriales</taxon>
        <taxon>Weeksellaceae</taxon>
        <taxon>Chryseobacterium group</taxon>
        <taxon>Chryseobacterium</taxon>
    </lineage>
</organism>
<dbReference type="HAMAP" id="MF_01974">
    <property type="entry name" value="MetAP_1"/>
    <property type="match status" value="1"/>
</dbReference>
<feature type="binding site" evidence="6">
    <location>
        <position position="202"/>
    </location>
    <ligand>
        <name>a divalent metal cation</name>
        <dbReference type="ChEBI" id="CHEBI:60240"/>
        <label>2</label>
        <note>catalytic</note>
    </ligand>
</feature>
<reference evidence="9 10" key="1">
    <citation type="submission" date="2014-07" db="EMBL/GenBank/DDBJ databases">
        <title>Genome of Chryseobacterium piperi CTM.</title>
        <authorList>
            <person name="Pipes S.E."/>
            <person name="Stropko S.J."/>
            <person name="Newman J.D."/>
        </authorList>
    </citation>
    <scope>NUCLEOTIDE SEQUENCE [LARGE SCALE GENOMIC DNA]</scope>
    <source>
        <strain evidence="9 10">CTM</strain>
    </source>
</reference>
<dbReference type="Gene3D" id="3.90.230.10">
    <property type="entry name" value="Creatinase/methionine aminopeptidase superfamily"/>
    <property type="match status" value="1"/>
</dbReference>
<evidence type="ECO:0000313" key="10">
    <source>
        <dbReference type="Proteomes" id="UP000028709"/>
    </source>
</evidence>
<dbReference type="KEGG" id="cpip:CJF12_10565"/>
<dbReference type="CDD" id="cd01086">
    <property type="entry name" value="MetAP1"/>
    <property type="match status" value="1"/>
</dbReference>
<name>A0A086AHI3_9FLAO</name>
<dbReference type="PRINTS" id="PR00599">
    <property type="entry name" value="MAPEPTIDASE"/>
</dbReference>
<feature type="domain" description="Peptidase M24" evidence="8">
    <location>
        <begin position="12"/>
        <end position="240"/>
    </location>
</feature>
<dbReference type="OrthoDB" id="9802055at2"/>
<dbReference type="STRING" id="558152.IQ37_18070"/>
<dbReference type="GO" id="GO:0046872">
    <property type="term" value="F:metal ion binding"/>
    <property type="evidence" value="ECO:0007669"/>
    <property type="project" value="UniProtKB-UniRule"/>
</dbReference>
<dbReference type="NCBIfam" id="TIGR00500">
    <property type="entry name" value="met_pdase_I"/>
    <property type="match status" value="1"/>
</dbReference>
<feature type="binding site" evidence="6">
    <location>
        <position position="105"/>
    </location>
    <ligand>
        <name>a divalent metal cation</name>
        <dbReference type="ChEBI" id="CHEBI:60240"/>
        <label>2</label>
        <note>catalytic</note>
    </ligand>
</feature>
<feature type="binding site" evidence="6">
    <location>
        <position position="105"/>
    </location>
    <ligand>
        <name>a divalent metal cation</name>
        <dbReference type="ChEBI" id="CHEBI:60240"/>
        <label>1</label>
    </ligand>
</feature>
<comment type="subunit">
    <text evidence="6">Monomer.</text>
</comment>
<dbReference type="PANTHER" id="PTHR43330:SF13">
    <property type="entry name" value="METHIONINE AMINOPEPTIDASE 2"/>
    <property type="match status" value="1"/>
</dbReference>
<evidence type="ECO:0000256" key="1">
    <source>
        <dbReference type="ARBA" id="ARBA00002521"/>
    </source>
</evidence>
<feature type="binding site" evidence="6">
    <location>
        <position position="233"/>
    </location>
    <ligand>
        <name>a divalent metal cation</name>
        <dbReference type="ChEBI" id="CHEBI:60240"/>
        <label>1</label>
    </ligand>
</feature>
<evidence type="ECO:0000256" key="5">
    <source>
        <dbReference type="ARBA" id="ARBA00022801"/>
    </source>
</evidence>
<dbReference type="EMBL" id="JPRJ01000052">
    <property type="protein sequence ID" value="KFF16147.1"/>
    <property type="molecule type" value="Genomic_DNA"/>
</dbReference>
<dbReference type="AlphaFoldDB" id="A0A086AHI3"/>
<comment type="caution">
    <text evidence="9">The sequence shown here is derived from an EMBL/GenBank/DDBJ whole genome shotgun (WGS) entry which is preliminary data.</text>
</comment>
<dbReference type="Proteomes" id="UP000028709">
    <property type="component" value="Unassembled WGS sequence"/>
</dbReference>
<comment type="similarity">
    <text evidence="6">Belongs to the peptidase M24A family. Methionine aminopeptidase type 1 subfamily.</text>
</comment>
<evidence type="ECO:0000256" key="4">
    <source>
        <dbReference type="ARBA" id="ARBA00022723"/>
    </source>
</evidence>
<evidence type="ECO:0000259" key="8">
    <source>
        <dbReference type="Pfam" id="PF00557"/>
    </source>
</evidence>
<dbReference type="InterPro" id="IPR000994">
    <property type="entry name" value="Pept_M24"/>
</dbReference>
<keyword evidence="2 6" id="KW-0031">Aminopeptidase</keyword>
<evidence type="ECO:0000256" key="3">
    <source>
        <dbReference type="ARBA" id="ARBA00022670"/>
    </source>
</evidence>
<sequence>MSITNESELIGMQKASEAVAYTLKEMTRYAQPGMTTKDLDEYGAKILDDFGAKSAPYLTYGFPGWTCISVDNEFCHGIPTDQRILKEGDLINIDVSAELNGFWADNGGSFIIGKDINQHQKLVDASKDILEKAINHIKGGVKIADIGWLMETEAKKRGFKVIRNLGGHGIGRSLHEQPDELMNYKNRFDHRRFRKNSVVAIETFISTSSSIAVELKDGWTMVGNKGGYMAQHEHTIIVTDGKPIILTEMNGILN</sequence>
<feature type="binding site" evidence="6">
    <location>
        <position position="168"/>
    </location>
    <ligand>
        <name>a divalent metal cation</name>
        <dbReference type="ChEBI" id="CHEBI:60240"/>
        <label>2</label>
        <note>catalytic</note>
    </ligand>
</feature>
<evidence type="ECO:0000256" key="2">
    <source>
        <dbReference type="ARBA" id="ARBA00022438"/>
    </source>
</evidence>
<dbReference type="InterPro" id="IPR002467">
    <property type="entry name" value="Pept_M24A_MAP1"/>
</dbReference>
<dbReference type="InterPro" id="IPR036005">
    <property type="entry name" value="Creatinase/aminopeptidase-like"/>
</dbReference>
<comment type="function">
    <text evidence="1 6">Removes the N-terminal methionine from nascent proteins. The N-terminal methionine is often cleaved when the second residue in the primary sequence is small and uncharged (Met-Ala-, Cys, Gly, Pro, Ser, Thr, or Val). Requires deformylation of the N(alpha)-formylated initiator methionine before it can be hydrolyzed.</text>
</comment>
<feature type="binding site" evidence="6">
    <location>
        <position position="175"/>
    </location>
    <ligand>
        <name>substrate</name>
    </ligand>
</feature>
<comment type="cofactor">
    <cofactor evidence="6">
        <name>Co(2+)</name>
        <dbReference type="ChEBI" id="CHEBI:48828"/>
    </cofactor>
    <cofactor evidence="6">
        <name>Zn(2+)</name>
        <dbReference type="ChEBI" id="CHEBI:29105"/>
    </cofactor>
    <cofactor evidence="6">
        <name>Mn(2+)</name>
        <dbReference type="ChEBI" id="CHEBI:29035"/>
    </cofactor>
    <cofactor evidence="6">
        <name>Fe(2+)</name>
        <dbReference type="ChEBI" id="CHEBI:29033"/>
    </cofactor>
    <text evidence="6">Binds 2 divalent metal cations per subunit. Has a high-affinity and a low affinity metal-binding site. The true nature of the physiological cofactor is under debate. The enzyme is active with cobalt, zinc, manganese or divalent iron ions. Most likely, methionine aminopeptidases function as mononuclear Fe(2+)-metalloproteases under physiological conditions, and the catalytically relevant metal-binding site has been assigned to the histidine-containing high-affinity site.</text>
</comment>
<dbReference type="EC" id="3.4.11.18" evidence="6 7"/>
<feature type="binding site" evidence="6">
    <location>
        <position position="94"/>
    </location>
    <ligand>
        <name>a divalent metal cation</name>
        <dbReference type="ChEBI" id="CHEBI:60240"/>
        <label>1</label>
    </ligand>
</feature>
<evidence type="ECO:0000256" key="6">
    <source>
        <dbReference type="HAMAP-Rule" id="MF_01974"/>
    </source>
</evidence>
<dbReference type="eggNOG" id="COG0024">
    <property type="taxonomic scope" value="Bacteria"/>
</dbReference>
<protein>
    <recommendedName>
        <fullName evidence="6 7">Methionine aminopeptidase</fullName>
        <shortName evidence="6">MAP</shortName>
        <shortName evidence="6">MetAP</shortName>
        <ecNumber evidence="6 7">3.4.11.18</ecNumber>
    </recommendedName>
    <alternativeName>
        <fullName evidence="6">Peptidase M</fullName>
    </alternativeName>
</protein>
<evidence type="ECO:0000256" key="7">
    <source>
        <dbReference type="RuleBase" id="RU003653"/>
    </source>
</evidence>
<feature type="binding site" evidence="6">
    <location>
        <position position="233"/>
    </location>
    <ligand>
        <name>a divalent metal cation</name>
        <dbReference type="ChEBI" id="CHEBI:60240"/>
        <label>2</label>
        <note>catalytic</note>
    </ligand>
</feature>
<keyword evidence="5 6" id="KW-0378">Hydrolase</keyword>